<proteinExistence type="predicted"/>
<comment type="caution">
    <text evidence="1">The sequence shown here is derived from an EMBL/GenBank/DDBJ whole genome shotgun (WGS) entry which is preliminary data.</text>
</comment>
<accession>A0ACC0JG13</accession>
<gene>
    <name evidence="1" type="ORF">MSG28_014115</name>
</gene>
<dbReference type="Proteomes" id="UP001064048">
    <property type="component" value="Chromosome 25"/>
</dbReference>
<organism evidence="1 2">
    <name type="scientific">Choristoneura fumiferana</name>
    <name type="common">Spruce budworm moth</name>
    <name type="synonym">Archips fumiferana</name>
    <dbReference type="NCBI Taxonomy" id="7141"/>
    <lineage>
        <taxon>Eukaryota</taxon>
        <taxon>Metazoa</taxon>
        <taxon>Ecdysozoa</taxon>
        <taxon>Arthropoda</taxon>
        <taxon>Hexapoda</taxon>
        <taxon>Insecta</taxon>
        <taxon>Pterygota</taxon>
        <taxon>Neoptera</taxon>
        <taxon>Endopterygota</taxon>
        <taxon>Lepidoptera</taxon>
        <taxon>Glossata</taxon>
        <taxon>Ditrysia</taxon>
        <taxon>Tortricoidea</taxon>
        <taxon>Tortricidae</taxon>
        <taxon>Tortricinae</taxon>
        <taxon>Choristoneura</taxon>
    </lineage>
</organism>
<sequence>MLWYLLKEIRGALGTMLQIFASIGSVIMLSVGPFVSYFYLNLMYIILIVFISIPTVFLPDSPQFLYSKGKHEESRKVLIYLRGSEFLADEELKLLSANNNVKLNLISTFTNKTFLSSIMIAAFVVVSIHFSGFNCVLTYLQTILNLTHTNLKSEMGSVVIGVIQVTAAFSTMLITDKFGRKPILVVSAGGMALGMIGLGTFFKLQESEVEITGFLNFLPLISLIIVVYCYSAVCLVLAAFILYQVPETKGRTFKEIQDALKGEGNS</sequence>
<evidence type="ECO:0000313" key="1">
    <source>
        <dbReference type="EMBL" id="KAI8423027.1"/>
    </source>
</evidence>
<protein>
    <submittedName>
        <fullName evidence="1">Uncharacterized protein</fullName>
    </submittedName>
</protein>
<keyword evidence="2" id="KW-1185">Reference proteome</keyword>
<reference evidence="1 2" key="1">
    <citation type="journal article" date="2022" name="Genome Biol. Evol.">
        <title>The Spruce Budworm Genome: Reconstructing the Evolutionary History of Antifreeze Proteins.</title>
        <authorList>
            <person name="Beliveau C."/>
            <person name="Gagne P."/>
            <person name="Picq S."/>
            <person name="Vernygora O."/>
            <person name="Keeling C.I."/>
            <person name="Pinkney K."/>
            <person name="Doucet D."/>
            <person name="Wen F."/>
            <person name="Johnston J.S."/>
            <person name="Maaroufi H."/>
            <person name="Boyle B."/>
            <person name="Laroche J."/>
            <person name="Dewar K."/>
            <person name="Juretic N."/>
            <person name="Blackburn G."/>
            <person name="Nisole A."/>
            <person name="Brunet B."/>
            <person name="Brandao M."/>
            <person name="Lumley L."/>
            <person name="Duan J."/>
            <person name="Quan G."/>
            <person name="Lucarotti C.J."/>
            <person name="Roe A.D."/>
            <person name="Sperling F.A.H."/>
            <person name="Levesque R.C."/>
            <person name="Cusson M."/>
        </authorList>
    </citation>
    <scope>NUCLEOTIDE SEQUENCE [LARGE SCALE GENOMIC DNA]</scope>
    <source>
        <strain evidence="1">Glfc:IPQL:Cfum</strain>
    </source>
</reference>
<dbReference type="EMBL" id="CM046125">
    <property type="protein sequence ID" value="KAI8423027.1"/>
    <property type="molecule type" value="Genomic_DNA"/>
</dbReference>
<evidence type="ECO:0000313" key="2">
    <source>
        <dbReference type="Proteomes" id="UP001064048"/>
    </source>
</evidence>
<name>A0ACC0JG13_CHOFU</name>